<dbReference type="InterPro" id="IPR000719">
    <property type="entry name" value="Prot_kinase_dom"/>
</dbReference>
<dbReference type="PROSITE" id="PS00107">
    <property type="entry name" value="PROTEIN_KINASE_ATP"/>
    <property type="match status" value="1"/>
</dbReference>
<dbReference type="OMA" id="NRIITLW"/>
<dbReference type="CDD" id="cd07840">
    <property type="entry name" value="STKc_CDK9_like"/>
    <property type="match status" value="1"/>
</dbReference>
<dbReference type="Gene3D" id="1.10.510.10">
    <property type="entry name" value="Transferase(Phosphotransferase) domain 1"/>
    <property type="match status" value="1"/>
</dbReference>
<evidence type="ECO:0000256" key="7">
    <source>
        <dbReference type="ARBA" id="ARBA00022840"/>
    </source>
</evidence>
<feature type="compositionally biased region" description="Gly residues" evidence="11">
    <location>
        <begin position="488"/>
        <end position="498"/>
    </location>
</feature>
<feature type="compositionally biased region" description="Polar residues" evidence="11">
    <location>
        <begin position="399"/>
        <end position="413"/>
    </location>
</feature>
<keyword evidence="7 10" id="KW-0067">ATP-binding</keyword>
<dbReference type="PROSITE" id="PS50011">
    <property type="entry name" value="PROTEIN_KINASE_DOM"/>
    <property type="match status" value="1"/>
</dbReference>
<evidence type="ECO:0000259" key="12">
    <source>
        <dbReference type="PROSITE" id="PS50011"/>
    </source>
</evidence>
<comment type="similarity">
    <text evidence="1">Belongs to the protein kinase superfamily. CMGC Ser/Thr protein kinase family. CDC2/CDKX subfamily.</text>
</comment>
<feature type="compositionally biased region" description="Basic residues" evidence="11">
    <location>
        <begin position="337"/>
        <end position="348"/>
    </location>
</feature>
<evidence type="ECO:0000313" key="14">
    <source>
        <dbReference type="Proteomes" id="UP000433876"/>
    </source>
</evidence>
<feature type="compositionally biased region" description="Basic and acidic residues" evidence="11">
    <location>
        <begin position="553"/>
        <end position="582"/>
    </location>
</feature>
<evidence type="ECO:0000256" key="4">
    <source>
        <dbReference type="ARBA" id="ARBA00022679"/>
    </source>
</evidence>
<keyword evidence="6" id="KW-0418">Kinase</keyword>
<dbReference type="GO" id="GO:0004693">
    <property type="term" value="F:cyclin-dependent protein serine/threonine kinase activity"/>
    <property type="evidence" value="ECO:0007669"/>
    <property type="project" value="UniProtKB-EC"/>
</dbReference>
<evidence type="ECO:0000256" key="2">
    <source>
        <dbReference type="ARBA" id="ARBA00012425"/>
    </source>
</evidence>
<evidence type="ECO:0000256" key="5">
    <source>
        <dbReference type="ARBA" id="ARBA00022741"/>
    </source>
</evidence>
<dbReference type="GO" id="GO:0032968">
    <property type="term" value="P:positive regulation of transcription elongation by RNA polymerase II"/>
    <property type="evidence" value="ECO:0007669"/>
    <property type="project" value="TreeGrafter"/>
</dbReference>
<dbReference type="InterPro" id="IPR011009">
    <property type="entry name" value="Kinase-like_dom_sf"/>
</dbReference>
<feature type="region of interest" description="Disordered" evidence="11">
    <location>
        <begin position="625"/>
        <end position="712"/>
    </location>
</feature>
<feature type="compositionally biased region" description="Basic and acidic residues" evidence="11">
    <location>
        <begin position="1090"/>
        <end position="1119"/>
    </location>
</feature>
<proteinExistence type="inferred from homology"/>
<dbReference type="GO" id="GO:0008353">
    <property type="term" value="F:RNA polymerase II CTD heptapeptide repeat kinase activity"/>
    <property type="evidence" value="ECO:0007669"/>
    <property type="project" value="TreeGrafter"/>
</dbReference>
<feature type="region of interest" description="Disordered" evidence="11">
    <location>
        <begin position="1053"/>
        <end position="1205"/>
    </location>
</feature>
<dbReference type="PROSITE" id="PS00108">
    <property type="entry name" value="PROTEIN_KINASE_ST"/>
    <property type="match status" value="1"/>
</dbReference>
<feature type="compositionally biased region" description="Basic residues" evidence="11">
    <location>
        <begin position="291"/>
        <end position="300"/>
    </location>
</feature>
<feature type="compositionally biased region" description="Low complexity" evidence="11">
    <location>
        <begin position="1071"/>
        <end position="1089"/>
    </location>
</feature>
<sequence length="1205" mass="134266">MPLTSKVRYTFGFSDSRRHDAALPNGSRISNNQPRSALGMNTSRPTTSPAAAVVNRSSEPDLVPDPAARHNNSSKSGKPRGRSIEPPSSRLPHRSRDSPRSRRDRSREPRGRDGHLSPDRRHRSPGPPRGRGDAAQERGQNVDHGKQHSQLPPRPARASQRGSSRSPGSSKRRRSRTPSPGGPDSKKSRRGRSPRRGERDDVNPVQHPRDRRRSPFDRRPSRSPNRHERRRSRDRKRSGRSKSPDRSRRRKSRSPDRGGIFDRSSERVRRRSPSPRHRGRSDRAERPERRHQSRSRSRTPPRRENRHPASDAGSRRQPSPDPDSREPYDHPQGSPRDRRRSKSSKKGKSRDEQRPSSKFDPASGVNSIEVNMAARNSYRGGYGAQMPPGYAEAHDGRSYSHSSGHATPNSSFHGSPPAQSPYGAGRGWNNQQFSPQSQYGYPHGNYGPPTGPQTLYNQGHSPPYPPTGPAAQYQTVPYRGGHRAAPGGFRGGSFGGPRGGHRGSSKGPQWSPNAHNSSGRGQYSTTSENNSTHAQNSAPSSKHADSGPNTQEGGREDVNSSRSAKDSQGDDANKSSKEKEEQMQPPTRPAASSQSQPSNKFSFSMKTAVTKPVVAAPRPEISLKFNAVIPPREPSSQKQPPKAPAAAPPTAPSAHRSNRDRHDLPKNVPTEPASARARHNDRRAQDQHRPIDNHRPVDSHRPAEPQKPRTRIVKKIVKKLKEKPALPPDLAKSKSVYHRKPGNESVIGSGTYGKVFKALNVYTKKQVALKRIRMEGERDGFPVTAVREIKLLRSLSHKNIVKLMEVMVEMNECFMVFEYLSHDLTGLINHPDYTLDPAQKKHLALQLFEGLDYLHTRGVLHRDIKAANILVSNEGVLKLADFGLARFYAKHHQLDYTNRVITIWYRSPELLLGETQYGPAVDIWSAACVMMEIFTKRAIFPGDGSEINQLDKIHSVLGTPTRNDWPNIIEMPWFELLRPTQRRANVFAEKYKELVTPAAFELLLWMFKYDPDKRPSAAEVLAHPYFTTEEPAPRQAIELKDIDGEWHEFESKALRKENERKEREARRAVKEGAPATTAAPSGVSGGSSSTREKDRDPRKRPAEGREAPPSERDSKRPHLDPAAATKPPTTTSSSAPQQQRGPERSSVPTRPRGEQQHQQQQEQQQRRPPQASSSSQLPPPTAPAQPRPQAPANAPTGPSASQSHN</sequence>
<dbReference type="SUPFAM" id="SSF56112">
    <property type="entry name" value="Protein kinase-like (PK-like)"/>
    <property type="match status" value="1"/>
</dbReference>
<feature type="binding site" evidence="10">
    <location>
        <position position="770"/>
    </location>
    <ligand>
        <name>ATP</name>
        <dbReference type="ChEBI" id="CHEBI:30616"/>
    </ligand>
</feature>
<name>A0A8S8ZSH4_SORMA</name>
<evidence type="ECO:0000256" key="6">
    <source>
        <dbReference type="ARBA" id="ARBA00022777"/>
    </source>
</evidence>
<protein>
    <recommendedName>
        <fullName evidence="2">cyclin-dependent kinase</fullName>
        <ecNumber evidence="2">2.7.11.22</ecNumber>
    </recommendedName>
</protein>
<feature type="region of interest" description="Disordered" evidence="11">
    <location>
        <begin position="1"/>
        <end position="604"/>
    </location>
</feature>
<keyword evidence="4" id="KW-0808">Transferase</keyword>
<feature type="compositionally biased region" description="Basic and acidic residues" evidence="11">
    <location>
        <begin position="281"/>
        <end position="290"/>
    </location>
</feature>
<evidence type="ECO:0000313" key="13">
    <source>
        <dbReference type="EMBL" id="KAA8633734.1"/>
    </source>
</evidence>
<reference evidence="13 14" key="1">
    <citation type="submission" date="2017-07" db="EMBL/GenBank/DDBJ databases">
        <title>Genome sequence of the Sordaria macrospora wild type strain R19027.</title>
        <authorList>
            <person name="Nowrousian M."/>
            <person name="Teichert I."/>
            <person name="Kueck U."/>
        </authorList>
    </citation>
    <scope>NUCLEOTIDE SEQUENCE [LARGE SCALE GENOMIC DNA]</scope>
    <source>
        <strain evidence="13 14">R19027</strain>
        <tissue evidence="13">Mycelium</tissue>
    </source>
</reference>
<feature type="compositionally biased region" description="Pro residues" evidence="11">
    <location>
        <begin position="1177"/>
        <end position="1189"/>
    </location>
</feature>
<dbReference type="GO" id="GO:0030332">
    <property type="term" value="F:cyclin binding"/>
    <property type="evidence" value="ECO:0007669"/>
    <property type="project" value="TreeGrafter"/>
</dbReference>
<dbReference type="FunFam" id="3.30.200.20:FF:000270">
    <property type="entry name" value="Serine/threonine-protein kinase bur1"/>
    <property type="match status" value="1"/>
</dbReference>
<evidence type="ECO:0000256" key="8">
    <source>
        <dbReference type="ARBA" id="ARBA00047811"/>
    </source>
</evidence>
<keyword evidence="3" id="KW-0723">Serine/threonine-protein kinase</keyword>
<feature type="compositionally biased region" description="Basic and acidic residues" evidence="11">
    <location>
        <begin position="253"/>
        <end position="267"/>
    </location>
</feature>
<evidence type="ECO:0000256" key="10">
    <source>
        <dbReference type="PROSITE-ProRule" id="PRU10141"/>
    </source>
</evidence>
<feature type="compositionally biased region" description="Polar residues" evidence="11">
    <location>
        <begin position="1196"/>
        <end position="1205"/>
    </location>
</feature>
<comment type="catalytic activity">
    <reaction evidence="9">
        <text>L-seryl-[protein] + ATP = O-phospho-L-seryl-[protein] + ADP + H(+)</text>
        <dbReference type="Rhea" id="RHEA:17989"/>
        <dbReference type="Rhea" id="RHEA-COMP:9863"/>
        <dbReference type="Rhea" id="RHEA-COMP:11604"/>
        <dbReference type="ChEBI" id="CHEBI:15378"/>
        <dbReference type="ChEBI" id="CHEBI:29999"/>
        <dbReference type="ChEBI" id="CHEBI:30616"/>
        <dbReference type="ChEBI" id="CHEBI:83421"/>
        <dbReference type="ChEBI" id="CHEBI:456216"/>
        <dbReference type="EC" id="2.7.11.22"/>
    </reaction>
</comment>
<dbReference type="Proteomes" id="UP000433876">
    <property type="component" value="Unassembled WGS sequence"/>
</dbReference>
<dbReference type="GO" id="GO:0008024">
    <property type="term" value="C:cyclin/CDK positive transcription elongation factor complex"/>
    <property type="evidence" value="ECO:0007669"/>
    <property type="project" value="TreeGrafter"/>
</dbReference>
<feature type="domain" description="Protein kinase" evidence="12">
    <location>
        <begin position="741"/>
        <end position="1026"/>
    </location>
</feature>
<evidence type="ECO:0000256" key="9">
    <source>
        <dbReference type="ARBA" id="ARBA00048367"/>
    </source>
</evidence>
<dbReference type="FunFam" id="1.10.510.10:FF:000440">
    <property type="entry name" value="Serine/threonine-protein kinase bur1"/>
    <property type="match status" value="1"/>
</dbReference>
<dbReference type="SMART" id="SM00220">
    <property type="entry name" value="S_TKc"/>
    <property type="match status" value="1"/>
</dbReference>
<dbReference type="PANTHER" id="PTHR24056">
    <property type="entry name" value="CELL DIVISION PROTEIN KINASE"/>
    <property type="match status" value="1"/>
</dbReference>
<feature type="compositionally biased region" description="Pro residues" evidence="11">
    <location>
        <begin position="641"/>
        <end position="651"/>
    </location>
</feature>
<dbReference type="VEuPathDB" id="FungiDB:SMAC_06647"/>
<accession>A0A8S8ZSH4</accession>
<dbReference type="InterPro" id="IPR008271">
    <property type="entry name" value="Ser/Thr_kinase_AS"/>
</dbReference>
<dbReference type="EC" id="2.7.11.22" evidence="2"/>
<feature type="compositionally biased region" description="Basic residues" evidence="11">
    <location>
        <begin position="268"/>
        <end position="280"/>
    </location>
</feature>
<feature type="compositionally biased region" description="Basic residues" evidence="11">
    <location>
        <begin position="227"/>
        <end position="240"/>
    </location>
</feature>
<evidence type="ECO:0000256" key="11">
    <source>
        <dbReference type="SAM" id="MobiDB-lite"/>
    </source>
</evidence>
<keyword evidence="5 10" id="KW-0547">Nucleotide-binding</keyword>
<feature type="compositionally biased region" description="Basic and acidic residues" evidence="11">
    <location>
        <begin position="682"/>
        <end position="707"/>
    </location>
</feature>
<dbReference type="EMBL" id="NMPR01000033">
    <property type="protein sequence ID" value="KAA8633734.1"/>
    <property type="molecule type" value="Genomic_DNA"/>
</dbReference>
<feature type="compositionally biased region" description="Polar residues" evidence="11">
    <location>
        <begin position="510"/>
        <end position="540"/>
    </location>
</feature>
<dbReference type="GO" id="GO:0005524">
    <property type="term" value="F:ATP binding"/>
    <property type="evidence" value="ECO:0007669"/>
    <property type="project" value="UniProtKB-UniRule"/>
</dbReference>
<feature type="compositionally biased region" description="Low complexity" evidence="11">
    <location>
        <begin position="1156"/>
        <end position="1176"/>
    </location>
</feature>
<comment type="caution">
    <text evidence="13">The sequence shown here is derived from an EMBL/GenBank/DDBJ whole genome shotgun (WGS) entry which is preliminary data.</text>
</comment>
<feature type="compositionally biased region" description="Basic and acidic residues" evidence="11">
    <location>
        <begin position="1053"/>
        <end position="1070"/>
    </location>
</feature>
<dbReference type="PANTHER" id="PTHR24056:SF546">
    <property type="entry name" value="CYCLIN-DEPENDENT KINASE 12"/>
    <property type="match status" value="1"/>
</dbReference>
<dbReference type="Gene3D" id="3.30.200.20">
    <property type="entry name" value="Phosphorylase Kinase, domain 1"/>
    <property type="match status" value="1"/>
</dbReference>
<dbReference type="InterPro" id="IPR050108">
    <property type="entry name" value="CDK"/>
</dbReference>
<feature type="compositionally biased region" description="Low complexity" evidence="11">
    <location>
        <begin position="1121"/>
        <end position="1139"/>
    </location>
</feature>
<dbReference type="AlphaFoldDB" id="A0A8S8ZSH4"/>
<feature type="compositionally biased region" description="Low complexity" evidence="11">
    <location>
        <begin position="156"/>
        <end position="169"/>
    </location>
</feature>
<dbReference type="Pfam" id="PF00069">
    <property type="entry name" value="Pkinase"/>
    <property type="match status" value="1"/>
</dbReference>
<evidence type="ECO:0000256" key="3">
    <source>
        <dbReference type="ARBA" id="ARBA00022527"/>
    </source>
</evidence>
<dbReference type="InterPro" id="IPR017441">
    <property type="entry name" value="Protein_kinase_ATP_BS"/>
</dbReference>
<organism evidence="13 14">
    <name type="scientific">Sordaria macrospora</name>
    <dbReference type="NCBI Taxonomy" id="5147"/>
    <lineage>
        <taxon>Eukaryota</taxon>
        <taxon>Fungi</taxon>
        <taxon>Dikarya</taxon>
        <taxon>Ascomycota</taxon>
        <taxon>Pezizomycotina</taxon>
        <taxon>Sordariomycetes</taxon>
        <taxon>Sordariomycetidae</taxon>
        <taxon>Sordariales</taxon>
        <taxon>Sordariaceae</taxon>
        <taxon>Sordaria</taxon>
    </lineage>
</organism>
<feature type="compositionally biased region" description="Polar residues" evidence="11">
    <location>
        <begin position="590"/>
        <end position="604"/>
    </location>
</feature>
<feature type="compositionally biased region" description="Polar residues" evidence="11">
    <location>
        <begin position="428"/>
        <end position="439"/>
    </location>
</feature>
<comment type="catalytic activity">
    <reaction evidence="8">
        <text>L-threonyl-[protein] + ATP = O-phospho-L-threonyl-[protein] + ADP + H(+)</text>
        <dbReference type="Rhea" id="RHEA:46608"/>
        <dbReference type="Rhea" id="RHEA-COMP:11060"/>
        <dbReference type="Rhea" id="RHEA-COMP:11605"/>
        <dbReference type="ChEBI" id="CHEBI:15378"/>
        <dbReference type="ChEBI" id="CHEBI:30013"/>
        <dbReference type="ChEBI" id="CHEBI:30616"/>
        <dbReference type="ChEBI" id="CHEBI:61977"/>
        <dbReference type="ChEBI" id="CHEBI:456216"/>
        <dbReference type="EC" id="2.7.11.22"/>
    </reaction>
</comment>
<gene>
    <name evidence="13" type="ORF">SMACR_06647</name>
</gene>
<feature type="compositionally biased region" description="Basic and acidic residues" evidence="11">
    <location>
        <begin position="94"/>
        <end position="119"/>
    </location>
</feature>
<feature type="compositionally biased region" description="Polar residues" evidence="11">
    <location>
        <begin position="27"/>
        <end position="49"/>
    </location>
</feature>
<evidence type="ECO:0000256" key="1">
    <source>
        <dbReference type="ARBA" id="ARBA00006485"/>
    </source>
</evidence>
<feature type="compositionally biased region" description="Basic and acidic residues" evidence="11">
    <location>
        <begin position="130"/>
        <end position="146"/>
    </location>
</feature>